<evidence type="ECO:0000256" key="5">
    <source>
        <dbReference type="PIRNR" id="PIRNR009376"/>
    </source>
</evidence>
<dbReference type="CDD" id="cd09138">
    <property type="entry name" value="PLDc_vPLD1_2_yPLD_like_1"/>
    <property type="match status" value="1"/>
</dbReference>
<dbReference type="InterPro" id="IPR001736">
    <property type="entry name" value="PLipase_D/transphosphatidylase"/>
</dbReference>
<dbReference type="PANTHER" id="PTHR18896">
    <property type="entry name" value="PHOSPHOLIPASE D"/>
    <property type="match status" value="1"/>
</dbReference>
<evidence type="ECO:0000256" key="1">
    <source>
        <dbReference type="ARBA" id="ARBA00022737"/>
    </source>
</evidence>
<name>A0A8H5HZW3_9AGAR</name>
<dbReference type="PROSITE" id="PS50035">
    <property type="entry name" value="PLD"/>
    <property type="match status" value="2"/>
</dbReference>
<dbReference type="GO" id="GO:0006654">
    <property type="term" value="P:phosphatidic acid biosynthetic process"/>
    <property type="evidence" value="ECO:0007669"/>
    <property type="project" value="InterPro"/>
</dbReference>
<dbReference type="InterPro" id="IPR016555">
    <property type="entry name" value="PLipase_D_euk"/>
</dbReference>
<dbReference type="AlphaFoldDB" id="A0A8H5HZW3"/>
<dbReference type="OrthoDB" id="14911at2759"/>
<dbReference type="Gene3D" id="3.30.870.10">
    <property type="entry name" value="Endonuclease Chain A"/>
    <property type="match status" value="3"/>
</dbReference>
<dbReference type="Proteomes" id="UP000518752">
    <property type="component" value="Unassembled WGS sequence"/>
</dbReference>
<keyword evidence="3 5" id="KW-0442">Lipid degradation</keyword>
<evidence type="ECO:0000313" key="7">
    <source>
        <dbReference type="EMBL" id="KAF5392458.1"/>
    </source>
</evidence>
<evidence type="ECO:0000313" key="8">
    <source>
        <dbReference type="Proteomes" id="UP000518752"/>
    </source>
</evidence>
<sequence>MSSFLKKVFHEAEEGLKHTEDQIIGIINPNRRHDDPEEKAADALRAEINSSHRFDSFAEERANNVVKWHVDGHDYMWAVSEILESAKECIFILDWWLTPELYLRRPPAKHPEWRLDKVLKRKAEQGVKIYVIVYKEVTQTMSMSSKHTKAALEALNPEGTHYIQCMRHPDHIGAKDTVEFWSHHEKVVVVDNHVACIGGLDLCFGRWDTHNHPLADVHPTHWYKTLFPGQDYNNARIMDFQSVGDYASNQLNILEFARMPWHDTHMSLSGPVVLDVVQHFVERWNEIKKRKYRADTAFDWLAFPHDIQTAPNESVARHPHREMWHSMGKRYKQRWHDWMGQEPDAQDDDQDYRRPIPATMRVQVVRSVSDWSHGVLTEHSIQNAYIQLINESNHYIYIENQFFISSTHKGDVVVNQIAGALASRIIRAAKEGKNFKVIVIIPEVPAFSGNIKDDSSLKTIMAAQYRTINRGGSSIYELVRKAGYEPMDYIRFYHLRAYDRINAPQPSYLERIQSDSGVSFHQAQVALARQWLGPQAMGSDGGPVKITIKTPEVSKEGVVITEKTPVKEEAIAVPSTEKEAREIISTFERAAEAVRGDEEVSDNVVQHMLSDRTGLEQEKWLGSEQEELDAYVSELVYIHSKLMIVDDRRVIMGSANLNDRSQKGDGDSEIALVVEDTDLIQSTMDGQPYMATRFAASLRRQLYKEHLGLIPPQDADMDDDHPTPFMRPAPNPNPDQLNSREDLIVADPLSGDAVDLWLSTARKNREIFTEIFRPVPSNLVRDWKAYDNYVPKVKTGHVAPDIPLSRVKERLSQVKGALVEAPIDFLIDEKSLVEGPEWAGLNPTLPIYI</sequence>
<dbReference type="InterPro" id="IPR015679">
    <property type="entry name" value="PLipase_D_fam"/>
</dbReference>
<organism evidence="7 8">
    <name type="scientific">Collybiopsis confluens</name>
    <dbReference type="NCBI Taxonomy" id="2823264"/>
    <lineage>
        <taxon>Eukaryota</taxon>
        <taxon>Fungi</taxon>
        <taxon>Dikarya</taxon>
        <taxon>Basidiomycota</taxon>
        <taxon>Agaricomycotina</taxon>
        <taxon>Agaricomycetes</taxon>
        <taxon>Agaricomycetidae</taxon>
        <taxon>Agaricales</taxon>
        <taxon>Marasmiineae</taxon>
        <taxon>Omphalotaceae</taxon>
        <taxon>Collybiopsis</taxon>
    </lineage>
</organism>
<evidence type="ECO:0000256" key="4">
    <source>
        <dbReference type="ARBA" id="ARBA00023098"/>
    </source>
</evidence>
<reference evidence="7 8" key="1">
    <citation type="journal article" date="2020" name="ISME J.">
        <title>Uncovering the hidden diversity of litter-decomposition mechanisms in mushroom-forming fungi.</title>
        <authorList>
            <person name="Floudas D."/>
            <person name="Bentzer J."/>
            <person name="Ahren D."/>
            <person name="Johansson T."/>
            <person name="Persson P."/>
            <person name="Tunlid A."/>
        </authorList>
    </citation>
    <scope>NUCLEOTIDE SEQUENCE [LARGE SCALE GENOMIC DNA]</scope>
    <source>
        <strain evidence="7 8">CBS 406.79</strain>
    </source>
</reference>
<comment type="catalytic activity">
    <reaction evidence="5">
        <text>a 1,2-diacyl-sn-glycero-3-phosphocholine + H2O = a 1,2-diacyl-sn-glycero-3-phosphate + choline + H(+)</text>
        <dbReference type="Rhea" id="RHEA:14445"/>
        <dbReference type="ChEBI" id="CHEBI:15354"/>
        <dbReference type="ChEBI" id="CHEBI:15377"/>
        <dbReference type="ChEBI" id="CHEBI:15378"/>
        <dbReference type="ChEBI" id="CHEBI:57643"/>
        <dbReference type="ChEBI" id="CHEBI:58608"/>
        <dbReference type="EC" id="3.1.4.4"/>
    </reaction>
</comment>
<dbReference type="Pfam" id="PF00614">
    <property type="entry name" value="PLDc"/>
    <property type="match status" value="1"/>
</dbReference>
<comment type="similarity">
    <text evidence="5">Belongs to the phospholipase D family.</text>
</comment>
<comment type="caution">
    <text evidence="7">The sequence shown here is derived from an EMBL/GenBank/DDBJ whole genome shotgun (WGS) entry which is preliminary data.</text>
</comment>
<dbReference type="CDD" id="cd09141">
    <property type="entry name" value="PLDc_vPLD1_2_yPLD_like_2"/>
    <property type="match status" value="1"/>
</dbReference>
<feature type="domain" description="PLD phosphodiesterase" evidence="6">
    <location>
        <begin position="179"/>
        <end position="206"/>
    </location>
</feature>
<proteinExistence type="inferred from homology"/>
<accession>A0A8H5HZW3</accession>
<protein>
    <recommendedName>
        <fullName evidence="5">Phospholipase</fullName>
        <ecNumber evidence="5">3.1.4.4</ecNumber>
    </recommendedName>
</protein>
<evidence type="ECO:0000256" key="2">
    <source>
        <dbReference type="ARBA" id="ARBA00022801"/>
    </source>
</evidence>
<dbReference type="EC" id="3.1.4.4" evidence="5"/>
<keyword evidence="2 5" id="KW-0378">Hydrolase</keyword>
<dbReference type="SMART" id="SM00155">
    <property type="entry name" value="PLDc"/>
    <property type="match status" value="2"/>
</dbReference>
<keyword evidence="4" id="KW-0443">Lipid metabolism</keyword>
<feature type="domain" description="PLD phosphodiesterase" evidence="6">
    <location>
        <begin position="634"/>
        <end position="661"/>
    </location>
</feature>
<keyword evidence="1" id="KW-0677">Repeat</keyword>
<dbReference type="PIRSF" id="PIRSF009376">
    <property type="entry name" value="Phospholipase_D_euk"/>
    <property type="match status" value="1"/>
</dbReference>
<keyword evidence="8" id="KW-1185">Reference proteome</keyword>
<dbReference type="GO" id="GO:0004630">
    <property type="term" value="F:phospholipase D activity"/>
    <property type="evidence" value="ECO:0007669"/>
    <property type="project" value="UniProtKB-UniRule"/>
</dbReference>
<dbReference type="InterPro" id="IPR025202">
    <property type="entry name" value="PLD-like_dom"/>
</dbReference>
<dbReference type="EMBL" id="JAACJN010000005">
    <property type="protein sequence ID" value="KAF5392458.1"/>
    <property type="molecule type" value="Genomic_DNA"/>
</dbReference>
<dbReference type="SUPFAM" id="SSF56024">
    <property type="entry name" value="Phospholipase D/nuclease"/>
    <property type="match status" value="2"/>
</dbReference>
<evidence type="ECO:0000259" key="6">
    <source>
        <dbReference type="PROSITE" id="PS50035"/>
    </source>
</evidence>
<dbReference type="GO" id="GO:0035556">
    <property type="term" value="P:intracellular signal transduction"/>
    <property type="evidence" value="ECO:0007669"/>
    <property type="project" value="InterPro"/>
</dbReference>
<evidence type="ECO:0000256" key="3">
    <source>
        <dbReference type="ARBA" id="ARBA00022963"/>
    </source>
</evidence>
<dbReference type="Pfam" id="PF13091">
    <property type="entry name" value="PLDc_2"/>
    <property type="match status" value="1"/>
</dbReference>
<dbReference type="GO" id="GO:0009395">
    <property type="term" value="P:phospholipid catabolic process"/>
    <property type="evidence" value="ECO:0007669"/>
    <property type="project" value="TreeGrafter"/>
</dbReference>
<dbReference type="CDD" id="cd00138">
    <property type="entry name" value="PLDc_SF"/>
    <property type="match status" value="1"/>
</dbReference>
<gene>
    <name evidence="7" type="ORF">D9757_002249</name>
</gene>
<dbReference type="PANTHER" id="PTHR18896:SF186">
    <property type="entry name" value="PHOSPHOLIPASE D"/>
    <property type="match status" value="1"/>
</dbReference>